<evidence type="ECO:0000313" key="2">
    <source>
        <dbReference type="EMBL" id="KAG8235366.1"/>
    </source>
</evidence>
<feature type="compositionally biased region" description="Basic and acidic residues" evidence="1">
    <location>
        <begin position="130"/>
        <end position="139"/>
    </location>
</feature>
<protein>
    <submittedName>
        <fullName evidence="2">Uncharacterized protein</fullName>
    </submittedName>
</protein>
<dbReference type="Proteomes" id="UP000792457">
    <property type="component" value="Unassembled WGS sequence"/>
</dbReference>
<evidence type="ECO:0000256" key="1">
    <source>
        <dbReference type="SAM" id="MobiDB-lite"/>
    </source>
</evidence>
<feature type="compositionally biased region" description="Polar residues" evidence="1">
    <location>
        <begin position="109"/>
        <end position="128"/>
    </location>
</feature>
<dbReference type="EMBL" id="KZ308904">
    <property type="protein sequence ID" value="KAG8235366.1"/>
    <property type="molecule type" value="Genomic_DNA"/>
</dbReference>
<keyword evidence="3" id="KW-1185">Reference proteome</keyword>
<dbReference type="AlphaFoldDB" id="A0A8K0KHM6"/>
<feature type="region of interest" description="Disordered" evidence="1">
    <location>
        <begin position="78"/>
        <end position="171"/>
    </location>
</feature>
<accession>A0A8K0KHM6</accession>
<evidence type="ECO:0000313" key="3">
    <source>
        <dbReference type="Proteomes" id="UP000792457"/>
    </source>
</evidence>
<feature type="compositionally biased region" description="Basic residues" evidence="1">
    <location>
        <begin position="153"/>
        <end position="162"/>
    </location>
</feature>
<comment type="caution">
    <text evidence="2">The sequence shown here is derived from an EMBL/GenBank/DDBJ whole genome shotgun (WGS) entry which is preliminary data.</text>
</comment>
<reference evidence="2" key="2">
    <citation type="submission" date="2017-10" db="EMBL/GenBank/DDBJ databases">
        <title>Ladona fulva Genome sequencing and assembly.</title>
        <authorList>
            <person name="Murali S."/>
            <person name="Richards S."/>
            <person name="Bandaranaike D."/>
            <person name="Bellair M."/>
            <person name="Blankenburg K."/>
            <person name="Chao H."/>
            <person name="Dinh H."/>
            <person name="Doddapaneni H."/>
            <person name="Dugan-Rocha S."/>
            <person name="Elkadiri S."/>
            <person name="Gnanaolivu R."/>
            <person name="Hernandez B."/>
            <person name="Skinner E."/>
            <person name="Javaid M."/>
            <person name="Lee S."/>
            <person name="Li M."/>
            <person name="Ming W."/>
            <person name="Munidasa M."/>
            <person name="Muniz J."/>
            <person name="Nguyen L."/>
            <person name="Hughes D."/>
            <person name="Osuji N."/>
            <person name="Pu L.-L."/>
            <person name="Puazo M."/>
            <person name="Qu C."/>
            <person name="Quiroz J."/>
            <person name="Raj R."/>
            <person name="Weissenberger G."/>
            <person name="Xin Y."/>
            <person name="Zou X."/>
            <person name="Han Y."/>
            <person name="Worley K."/>
            <person name="Muzny D."/>
            <person name="Gibbs R."/>
        </authorList>
    </citation>
    <scope>NUCLEOTIDE SEQUENCE</scope>
    <source>
        <strain evidence="2">Sampled in the wild</strain>
    </source>
</reference>
<dbReference type="OrthoDB" id="10072016at2759"/>
<organism evidence="2 3">
    <name type="scientific">Ladona fulva</name>
    <name type="common">Scarce chaser dragonfly</name>
    <name type="synonym">Libellula fulva</name>
    <dbReference type="NCBI Taxonomy" id="123851"/>
    <lineage>
        <taxon>Eukaryota</taxon>
        <taxon>Metazoa</taxon>
        <taxon>Ecdysozoa</taxon>
        <taxon>Arthropoda</taxon>
        <taxon>Hexapoda</taxon>
        <taxon>Insecta</taxon>
        <taxon>Pterygota</taxon>
        <taxon>Palaeoptera</taxon>
        <taxon>Odonata</taxon>
        <taxon>Epiprocta</taxon>
        <taxon>Anisoptera</taxon>
        <taxon>Libelluloidea</taxon>
        <taxon>Libellulidae</taxon>
        <taxon>Ladona</taxon>
    </lineage>
</organism>
<name>A0A8K0KHM6_LADFU</name>
<sequence>MQLRTVLDEIQPSLSKNLKAGFKKAGIYPANKDEILCRLPKQDISVNLVLVGGAFLAHLNEKRREFIKPLVKKKKIQDDDAYSMQDSGESDLVLSEDSVDEMFAPTAEPSPSTSKHQTSDSFSVSNPNPLKDKEKDEVTLKGSQSNYYSTLIRRTKIRSKHEKNRERCDKG</sequence>
<reference evidence="2" key="1">
    <citation type="submission" date="2013-04" db="EMBL/GenBank/DDBJ databases">
        <authorList>
            <person name="Qu J."/>
            <person name="Murali S.C."/>
            <person name="Bandaranaike D."/>
            <person name="Bellair M."/>
            <person name="Blankenburg K."/>
            <person name="Chao H."/>
            <person name="Dinh H."/>
            <person name="Doddapaneni H."/>
            <person name="Downs B."/>
            <person name="Dugan-Rocha S."/>
            <person name="Elkadiri S."/>
            <person name="Gnanaolivu R.D."/>
            <person name="Hernandez B."/>
            <person name="Javaid M."/>
            <person name="Jayaseelan J.C."/>
            <person name="Lee S."/>
            <person name="Li M."/>
            <person name="Ming W."/>
            <person name="Munidasa M."/>
            <person name="Muniz J."/>
            <person name="Nguyen L."/>
            <person name="Ongeri F."/>
            <person name="Osuji N."/>
            <person name="Pu L.-L."/>
            <person name="Puazo M."/>
            <person name="Qu C."/>
            <person name="Quiroz J."/>
            <person name="Raj R."/>
            <person name="Weissenberger G."/>
            <person name="Xin Y."/>
            <person name="Zou X."/>
            <person name="Han Y."/>
            <person name="Richards S."/>
            <person name="Worley K."/>
            <person name="Muzny D."/>
            <person name="Gibbs R."/>
        </authorList>
    </citation>
    <scope>NUCLEOTIDE SEQUENCE</scope>
    <source>
        <strain evidence="2">Sampled in the wild</strain>
    </source>
</reference>
<proteinExistence type="predicted"/>
<gene>
    <name evidence="2" type="ORF">J437_LFUL012577</name>
</gene>